<dbReference type="InterPro" id="IPR018490">
    <property type="entry name" value="cNMP-bd_dom_sf"/>
</dbReference>
<dbReference type="InterPro" id="IPR000595">
    <property type="entry name" value="cNMP-bd_dom"/>
</dbReference>
<gene>
    <name evidence="3" type="ORF">BSTOLATCC_MIC17641</name>
</gene>
<accession>A0AAU9ISI7</accession>
<reference evidence="3" key="1">
    <citation type="submission" date="2021-09" db="EMBL/GenBank/DDBJ databases">
        <authorList>
            <consortium name="AG Swart"/>
            <person name="Singh M."/>
            <person name="Singh A."/>
            <person name="Seah K."/>
            <person name="Emmerich C."/>
        </authorList>
    </citation>
    <scope>NUCLEOTIDE SEQUENCE</scope>
    <source>
        <strain evidence="3">ATCC30299</strain>
    </source>
</reference>
<proteinExistence type="predicted"/>
<feature type="domain" description="Cyclic nucleotide-binding" evidence="2">
    <location>
        <begin position="157"/>
        <end position="271"/>
    </location>
</feature>
<dbReference type="Gene3D" id="2.60.120.10">
    <property type="entry name" value="Jelly Rolls"/>
    <property type="match status" value="2"/>
</dbReference>
<comment type="caution">
    <text evidence="3">The sequence shown here is derived from an EMBL/GenBank/DDBJ whole genome shotgun (WGS) entry which is preliminary data.</text>
</comment>
<evidence type="ECO:0000313" key="4">
    <source>
        <dbReference type="Proteomes" id="UP001162131"/>
    </source>
</evidence>
<keyword evidence="4" id="KW-1185">Reference proteome</keyword>
<dbReference type="InterPro" id="IPR014710">
    <property type="entry name" value="RmlC-like_jellyroll"/>
</dbReference>
<evidence type="ECO:0000256" key="1">
    <source>
        <dbReference type="SAM" id="MobiDB-lite"/>
    </source>
</evidence>
<dbReference type="GO" id="GO:0005829">
    <property type="term" value="C:cytosol"/>
    <property type="evidence" value="ECO:0007669"/>
    <property type="project" value="TreeGrafter"/>
</dbReference>
<dbReference type="PANTHER" id="PTHR11635:SF152">
    <property type="entry name" value="CAMP-DEPENDENT PROTEIN KINASE TYPE I REGULATORY SUBUNIT-RELATED"/>
    <property type="match status" value="1"/>
</dbReference>
<dbReference type="AlphaFoldDB" id="A0AAU9ISI7"/>
<protein>
    <recommendedName>
        <fullName evidence="2">Cyclic nucleotide-binding domain-containing protein</fullName>
    </recommendedName>
</protein>
<dbReference type="PROSITE" id="PS50042">
    <property type="entry name" value="CNMP_BINDING_3"/>
    <property type="match status" value="1"/>
</dbReference>
<organism evidence="3 4">
    <name type="scientific">Blepharisma stoltei</name>
    <dbReference type="NCBI Taxonomy" id="1481888"/>
    <lineage>
        <taxon>Eukaryota</taxon>
        <taxon>Sar</taxon>
        <taxon>Alveolata</taxon>
        <taxon>Ciliophora</taxon>
        <taxon>Postciliodesmatophora</taxon>
        <taxon>Heterotrichea</taxon>
        <taxon>Heterotrichida</taxon>
        <taxon>Blepharismidae</taxon>
        <taxon>Blepharisma</taxon>
    </lineage>
</organism>
<dbReference type="GO" id="GO:0005952">
    <property type="term" value="C:cAMP-dependent protein kinase complex"/>
    <property type="evidence" value="ECO:0007669"/>
    <property type="project" value="InterPro"/>
</dbReference>
<evidence type="ECO:0000259" key="2">
    <source>
        <dbReference type="PROSITE" id="PS50042"/>
    </source>
</evidence>
<dbReference type="InterPro" id="IPR050503">
    <property type="entry name" value="cAMP-dep_PK_reg_su-like"/>
</dbReference>
<name>A0AAU9ISI7_9CILI</name>
<feature type="compositionally biased region" description="Polar residues" evidence="1">
    <location>
        <begin position="388"/>
        <end position="403"/>
    </location>
</feature>
<dbReference type="PANTHER" id="PTHR11635">
    <property type="entry name" value="CAMP-DEPENDENT PROTEIN KINASE REGULATORY CHAIN"/>
    <property type="match status" value="1"/>
</dbReference>
<sequence>MTNRKLIDDIKDAFLNQDKSDTDVNKLKRIFKENQILRAIPPNQRHELCANMTLHEYHILDTCISEKDKKPDFFIAVSGKLSSKNKDRQEIIHEPFGLFGYTKPLNGISYIPGRVISKEHSYVISIPRQIVKAEMEKINKFQESIKVLDFLVKTVPGLRQLGHASKERILKLFEICTFKNGDTILQEGVHATHAFIIEEGQCRQVSAGNSSRPSTSRARGLISKTTSTYNFGLVMPGQWIGEDSVLLNKPMDLSVIAATVVKALKISKEKFLEGLTRDTQHALKENLIKKLEWREHRKSDISQTIYSTLFIDNFTETINAQEQIEKNYPTASKMALTSIQRREAAKSDGGLHPLLNSSYSNKVYARTPSPEPEAKNLSPKRASFEKSYPNQGKARSQSSDLTTRRVSYQNIKPGAQSNVFSSQQLAVSNLGHIRKPKVRLHSAATLGRSLVPTFPEKKFNRIEKPQHVVSARVDPVISFVEVRDEQNESFGKKIRKGRPLSPNPVEVWARKHNLDIKQLTGRSPVKPVPPINA</sequence>
<dbReference type="CDD" id="cd00038">
    <property type="entry name" value="CAP_ED"/>
    <property type="match status" value="1"/>
</dbReference>
<dbReference type="SUPFAM" id="SSF51206">
    <property type="entry name" value="cAMP-binding domain-like"/>
    <property type="match status" value="2"/>
</dbReference>
<dbReference type="EMBL" id="CAJZBQ010000017">
    <property type="protein sequence ID" value="CAG9317014.1"/>
    <property type="molecule type" value="Genomic_DNA"/>
</dbReference>
<dbReference type="Pfam" id="PF00027">
    <property type="entry name" value="cNMP_binding"/>
    <property type="match status" value="1"/>
</dbReference>
<evidence type="ECO:0000313" key="3">
    <source>
        <dbReference type="EMBL" id="CAG9317014.1"/>
    </source>
</evidence>
<feature type="region of interest" description="Disordered" evidence="1">
    <location>
        <begin position="362"/>
        <end position="403"/>
    </location>
</feature>
<dbReference type="Proteomes" id="UP001162131">
    <property type="component" value="Unassembled WGS sequence"/>
</dbReference>